<dbReference type="AlphaFoldDB" id="A0A381QJ13"/>
<name>A0A381QJ13_9ZZZZ</name>
<feature type="transmembrane region" description="Helical" evidence="1">
    <location>
        <begin position="38"/>
        <end position="60"/>
    </location>
</feature>
<organism evidence="2">
    <name type="scientific">marine metagenome</name>
    <dbReference type="NCBI Taxonomy" id="408172"/>
    <lineage>
        <taxon>unclassified sequences</taxon>
        <taxon>metagenomes</taxon>
        <taxon>ecological metagenomes</taxon>
    </lineage>
</organism>
<keyword evidence="1" id="KW-0812">Transmembrane</keyword>
<keyword evidence="1" id="KW-0472">Membrane</keyword>
<reference evidence="2" key="1">
    <citation type="submission" date="2018-05" db="EMBL/GenBank/DDBJ databases">
        <authorList>
            <person name="Lanie J.A."/>
            <person name="Ng W.-L."/>
            <person name="Kazmierczak K.M."/>
            <person name="Andrzejewski T.M."/>
            <person name="Davidsen T.M."/>
            <person name="Wayne K.J."/>
            <person name="Tettelin H."/>
            <person name="Glass J.I."/>
            <person name="Rusch D."/>
            <person name="Podicherti R."/>
            <person name="Tsui H.-C.T."/>
            <person name="Winkler M.E."/>
        </authorList>
    </citation>
    <scope>NUCLEOTIDE SEQUENCE</scope>
</reference>
<evidence type="ECO:0000256" key="1">
    <source>
        <dbReference type="SAM" id="Phobius"/>
    </source>
</evidence>
<gene>
    <name evidence="2" type="ORF">METZ01_LOCUS31782</name>
</gene>
<proteinExistence type="predicted"/>
<evidence type="ECO:0000313" key="2">
    <source>
        <dbReference type="EMBL" id="SUZ78928.1"/>
    </source>
</evidence>
<keyword evidence="1" id="KW-1133">Transmembrane helix</keyword>
<feature type="transmembrane region" description="Helical" evidence="1">
    <location>
        <begin position="67"/>
        <end position="87"/>
    </location>
</feature>
<accession>A0A381QJ13</accession>
<sequence>MMRFFVTQLENLLLLAIGFALGWYLVTALPRQITVGSFPNWLVAVALATVLLAIGGRFVFDGTFQGLGIGLMLSSSGAATLLIYEVIR</sequence>
<dbReference type="EMBL" id="UINC01001371">
    <property type="protein sequence ID" value="SUZ78928.1"/>
    <property type="molecule type" value="Genomic_DNA"/>
</dbReference>
<protein>
    <submittedName>
        <fullName evidence="2">Uncharacterized protein</fullName>
    </submittedName>
</protein>